<dbReference type="InterPro" id="IPR043128">
    <property type="entry name" value="Rev_trsase/Diguanyl_cyclase"/>
</dbReference>
<evidence type="ECO:0000313" key="2">
    <source>
        <dbReference type="EMBL" id="MBK3496858.1"/>
    </source>
</evidence>
<keyword evidence="3" id="KW-1185">Reference proteome</keyword>
<dbReference type="EMBL" id="JAEOAH010000042">
    <property type="protein sequence ID" value="MBK3496858.1"/>
    <property type="molecule type" value="Genomic_DNA"/>
</dbReference>
<sequence length="172" mass="19486">MTAIQERTNLDGLTDIYNRYHLEEVADKWLLEAAHEKTNVTCLVFDIDKFKSINDKYGHLIGDDVIKLVAKTCKELADLETTFVARFGGDEFVILLRHLTSTEVMAFANTINQTLAALEIPIEDSLLSFTVSIGIATNRNGELNSFRELFKHADSALYNAKENGRNQIRLYE</sequence>
<feature type="domain" description="GGDEF" evidence="1">
    <location>
        <begin position="38"/>
        <end position="172"/>
    </location>
</feature>
<dbReference type="Proteomes" id="UP000618943">
    <property type="component" value="Unassembled WGS sequence"/>
</dbReference>
<dbReference type="PROSITE" id="PS50887">
    <property type="entry name" value="GGDEF"/>
    <property type="match status" value="1"/>
</dbReference>
<dbReference type="SUPFAM" id="SSF55073">
    <property type="entry name" value="Nucleotide cyclase"/>
    <property type="match status" value="1"/>
</dbReference>
<comment type="caution">
    <text evidence="2">The sequence shown here is derived from an EMBL/GenBank/DDBJ whole genome shotgun (WGS) entry which is preliminary data.</text>
</comment>
<dbReference type="PANTHER" id="PTHR45138">
    <property type="entry name" value="REGULATORY COMPONENTS OF SENSORY TRANSDUCTION SYSTEM"/>
    <property type="match status" value="1"/>
</dbReference>
<dbReference type="Pfam" id="PF00990">
    <property type="entry name" value="GGDEF"/>
    <property type="match status" value="1"/>
</dbReference>
<dbReference type="PANTHER" id="PTHR45138:SF9">
    <property type="entry name" value="DIGUANYLATE CYCLASE DGCM-RELATED"/>
    <property type="match status" value="1"/>
</dbReference>
<organism evidence="2 3">
    <name type="scientific">Viridibacillus soli</name>
    <dbReference type="NCBI Taxonomy" id="2798301"/>
    <lineage>
        <taxon>Bacteria</taxon>
        <taxon>Bacillati</taxon>
        <taxon>Bacillota</taxon>
        <taxon>Bacilli</taxon>
        <taxon>Bacillales</taxon>
        <taxon>Caryophanaceae</taxon>
        <taxon>Viridibacillus</taxon>
    </lineage>
</organism>
<dbReference type="InterPro" id="IPR029787">
    <property type="entry name" value="Nucleotide_cyclase"/>
</dbReference>
<reference evidence="2 3" key="1">
    <citation type="submission" date="2020-12" db="EMBL/GenBank/DDBJ databases">
        <title>YIM B01967 draft genome.</title>
        <authorList>
            <person name="Yan X."/>
        </authorList>
    </citation>
    <scope>NUCLEOTIDE SEQUENCE [LARGE SCALE GENOMIC DNA]</scope>
    <source>
        <strain evidence="2 3">YIM B01967</strain>
    </source>
</reference>
<gene>
    <name evidence="2" type="ORF">JFL43_18720</name>
</gene>
<protein>
    <submittedName>
        <fullName evidence="2">GGDEF domain-containing protein</fullName>
    </submittedName>
</protein>
<dbReference type="InterPro" id="IPR000160">
    <property type="entry name" value="GGDEF_dom"/>
</dbReference>
<dbReference type="SMART" id="SM00267">
    <property type="entry name" value="GGDEF"/>
    <property type="match status" value="1"/>
</dbReference>
<dbReference type="CDD" id="cd01949">
    <property type="entry name" value="GGDEF"/>
    <property type="match status" value="1"/>
</dbReference>
<name>A0ABS1HBS6_9BACL</name>
<dbReference type="RefSeq" id="WP_200750208.1">
    <property type="nucleotide sequence ID" value="NZ_JAEOAH010000042.1"/>
</dbReference>
<proteinExistence type="predicted"/>
<evidence type="ECO:0000259" key="1">
    <source>
        <dbReference type="PROSITE" id="PS50887"/>
    </source>
</evidence>
<dbReference type="InterPro" id="IPR050469">
    <property type="entry name" value="Diguanylate_Cyclase"/>
</dbReference>
<accession>A0ABS1HBS6</accession>
<dbReference type="NCBIfam" id="TIGR00254">
    <property type="entry name" value="GGDEF"/>
    <property type="match status" value="1"/>
</dbReference>
<dbReference type="Gene3D" id="3.30.70.270">
    <property type="match status" value="1"/>
</dbReference>
<evidence type="ECO:0000313" key="3">
    <source>
        <dbReference type="Proteomes" id="UP000618943"/>
    </source>
</evidence>